<dbReference type="AlphaFoldDB" id="B1M5J0"/>
<dbReference type="OrthoDB" id="7572916at2"/>
<organism evidence="3 4">
    <name type="scientific">Methylobacterium radiotolerans (strain ATCC 27329 / DSM 1819 / JCM 2831 / NBRC 15690 / NCIMB 10815 / 0-1)</name>
    <dbReference type="NCBI Taxonomy" id="426355"/>
    <lineage>
        <taxon>Bacteria</taxon>
        <taxon>Pseudomonadati</taxon>
        <taxon>Pseudomonadota</taxon>
        <taxon>Alphaproteobacteria</taxon>
        <taxon>Hyphomicrobiales</taxon>
        <taxon>Methylobacteriaceae</taxon>
        <taxon>Methylobacterium</taxon>
    </lineage>
</organism>
<dbReference type="Proteomes" id="UP000006589">
    <property type="component" value="Chromosome"/>
</dbReference>
<reference evidence="3 4" key="1">
    <citation type="submission" date="2008-03" db="EMBL/GenBank/DDBJ databases">
        <title>Complete sequence of chromosome of Methylobacterium radiotolerans JCM 2831.</title>
        <authorList>
            <consortium name="US DOE Joint Genome Institute"/>
            <person name="Copeland A."/>
            <person name="Lucas S."/>
            <person name="Lapidus A."/>
            <person name="Glavina del Rio T."/>
            <person name="Dalin E."/>
            <person name="Tice H."/>
            <person name="Bruce D."/>
            <person name="Goodwin L."/>
            <person name="Pitluck S."/>
            <person name="Kiss H."/>
            <person name="Brettin T."/>
            <person name="Detter J.C."/>
            <person name="Han C."/>
            <person name="Kuske C.R."/>
            <person name="Schmutz J."/>
            <person name="Larimer F."/>
            <person name="Land M."/>
            <person name="Hauser L."/>
            <person name="Kyrpides N."/>
            <person name="Mikhailova N."/>
            <person name="Marx C.J."/>
            <person name="Richardson P."/>
        </authorList>
    </citation>
    <scope>NUCLEOTIDE SEQUENCE [LARGE SCALE GENOMIC DNA]</scope>
    <source>
        <strain evidence="4">ATCC 27329 / DSM 1819 / JCM 2831 / NBRC 15690 / NCIMB 10815 / 0-1</strain>
    </source>
</reference>
<dbReference type="GeneID" id="6139083"/>
<sequence length="469" mass="49549">MMRHAIWRAAALFGLGLSAVPLSSLAIAASATSARAQAAEAQGPALPYASTPDLRAATVVRAVRDQRAANPIAADETARELARHDYDSVFRGFLDGTPLRPDDAGDVLTAFIALQWMVANDATIEPSPSALRAIRSRFVAPMAERPPLSQPAARAAFAEQVKLRAVLHHAGWQAAKRLGVLPRFLAGLSKEFIPVATLRTLALTDDGLVPKDRAGRAAPKPPSAAESPAAPAARSGRAAPAPAAPEPPRHAANWDSVEGVYFRSTTGFGVGGLMTIDFEPLIFLRDGTYYEIDDTALEDVDLAAERGARPERFGRWTAKGAGFVLTDGRGRASDYALGDGSFFRAFPAASGERVARAYRRLSGGGNTALGGDVAIAVESRYDFHADGSYGRGGSVGATNSGASTGVGTAIGRRRAPEGGHYALDRHTLTLITADGRTRRLFFAYGSQKNPPEIDREMIFVGDAVFSPSD</sequence>
<dbReference type="RefSeq" id="WP_012319987.1">
    <property type="nucleotide sequence ID" value="NC_010505.1"/>
</dbReference>
<evidence type="ECO:0000256" key="1">
    <source>
        <dbReference type="SAM" id="MobiDB-lite"/>
    </source>
</evidence>
<gene>
    <name evidence="3" type="ordered locus">Mrad2831_3038</name>
</gene>
<dbReference type="PATRIC" id="fig|426355.14.peg.3105"/>
<feature type="compositionally biased region" description="Low complexity" evidence="1">
    <location>
        <begin position="223"/>
        <end position="241"/>
    </location>
</feature>
<feature type="region of interest" description="Disordered" evidence="1">
    <location>
        <begin position="212"/>
        <end position="251"/>
    </location>
</feature>
<dbReference type="STRING" id="426355.Mrad2831_3038"/>
<protein>
    <submittedName>
        <fullName evidence="3">Uncharacterized protein</fullName>
    </submittedName>
</protein>
<dbReference type="KEGG" id="mrd:Mrad2831_3038"/>
<evidence type="ECO:0000313" key="3">
    <source>
        <dbReference type="EMBL" id="ACB25020.1"/>
    </source>
</evidence>
<evidence type="ECO:0000313" key="4">
    <source>
        <dbReference type="Proteomes" id="UP000006589"/>
    </source>
</evidence>
<proteinExistence type="predicted"/>
<name>B1M5J0_METRJ</name>
<evidence type="ECO:0000256" key="2">
    <source>
        <dbReference type="SAM" id="SignalP"/>
    </source>
</evidence>
<dbReference type="EMBL" id="CP001001">
    <property type="protein sequence ID" value="ACB25020.1"/>
    <property type="molecule type" value="Genomic_DNA"/>
</dbReference>
<accession>B1M5J0</accession>
<feature type="chain" id="PRO_5002768475" evidence="2">
    <location>
        <begin position="39"/>
        <end position="469"/>
    </location>
</feature>
<dbReference type="HOGENOM" id="CLU_582420_0_0_5"/>
<feature type="signal peptide" evidence="2">
    <location>
        <begin position="1"/>
        <end position="38"/>
    </location>
</feature>
<keyword evidence="2" id="KW-0732">Signal</keyword>
<dbReference type="eggNOG" id="ENOG5031V9F">
    <property type="taxonomic scope" value="Bacteria"/>
</dbReference>